<evidence type="ECO:0000313" key="2">
    <source>
        <dbReference type="Proteomes" id="UP001518989"/>
    </source>
</evidence>
<proteinExistence type="predicted"/>
<sequence length="293" mass="31668">MRRQSTAARAGLVAAGLLELAVVSASSSRPRGGPGTGFGAVGRLLDPEARWATRASYPPLDVPKPVAQDVFIVDSQMSGAMGSVLPVRMTVLRLPDGGLLLHSPTRYSIALKRALEAIGPVRHLVAPNLAHWVFLKDWQAACPDATTWAAPGLRGRKQVRDAGLRLDGELGGTEPAAWGGTVELVMVPGGLGFHECALFHHPSRTLLLTDLVMNLEARKVPALLRPVLRAFGMTDGMPPPYLRAVVKLRRGEASRAARHLVSLRPDRVVFAHGQWFERNATGALRRALRWLLP</sequence>
<dbReference type="InterPro" id="IPR025638">
    <property type="entry name" value="DUF4336"/>
</dbReference>
<accession>A0ABS3KMW5</accession>
<dbReference type="SUPFAM" id="SSF56281">
    <property type="entry name" value="Metallo-hydrolase/oxidoreductase"/>
    <property type="match status" value="1"/>
</dbReference>
<dbReference type="PANTHER" id="PTHR33835">
    <property type="entry name" value="YALI0C07656P"/>
    <property type="match status" value="1"/>
</dbReference>
<reference evidence="1 2" key="1">
    <citation type="submission" date="2020-09" db="EMBL/GenBank/DDBJ databases">
        <title>Roseomonas.</title>
        <authorList>
            <person name="Zhu W."/>
        </authorList>
    </citation>
    <scope>NUCLEOTIDE SEQUENCE [LARGE SCALE GENOMIC DNA]</scope>
    <source>
        <strain evidence="1 2">573</strain>
    </source>
</reference>
<gene>
    <name evidence="1" type="ORF">IAI61_07190</name>
</gene>
<name>A0ABS3KMW5_9PROT</name>
<keyword evidence="2" id="KW-1185">Reference proteome</keyword>
<dbReference type="InterPro" id="IPR036866">
    <property type="entry name" value="RibonucZ/Hydroxyglut_hydro"/>
</dbReference>
<protein>
    <submittedName>
        <fullName evidence="1">DUF4336 domain-containing protein</fullName>
    </submittedName>
</protein>
<dbReference type="EMBL" id="JACTNG010000003">
    <property type="protein sequence ID" value="MBO1078808.1"/>
    <property type="molecule type" value="Genomic_DNA"/>
</dbReference>
<comment type="caution">
    <text evidence="1">The sequence shown here is derived from an EMBL/GenBank/DDBJ whole genome shotgun (WGS) entry which is preliminary data.</text>
</comment>
<dbReference type="Proteomes" id="UP001518989">
    <property type="component" value="Unassembled WGS sequence"/>
</dbReference>
<dbReference type="PANTHER" id="PTHR33835:SF1">
    <property type="entry name" value="METALLO-BETA-LACTAMASE DOMAIN-CONTAINING PROTEIN"/>
    <property type="match status" value="1"/>
</dbReference>
<dbReference type="Pfam" id="PF14234">
    <property type="entry name" value="DUF4336"/>
    <property type="match status" value="1"/>
</dbReference>
<organism evidence="1 2">
    <name type="scientific">Roseomonas haemaphysalidis</name>
    <dbReference type="NCBI Taxonomy" id="2768162"/>
    <lineage>
        <taxon>Bacteria</taxon>
        <taxon>Pseudomonadati</taxon>
        <taxon>Pseudomonadota</taxon>
        <taxon>Alphaproteobacteria</taxon>
        <taxon>Acetobacterales</taxon>
        <taxon>Roseomonadaceae</taxon>
        <taxon>Roseomonas</taxon>
    </lineage>
</organism>
<evidence type="ECO:0000313" key="1">
    <source>
        <dbReference type="EMBL" id="MBO1078808.1"/>
    </source>
</evidence>